<dbReference type="InterPro" id="IPR018511">
    <property type="entry name" value="Hemolysin-typ_Ca-bd_CS"/>
</dbReference>
<feature type="region of interest" description="Disordered" evidence="2">
    <location>
        <begin position="2552"/>
        <end position="2572"/>
    </location>
</feature>
<dbReference type="InterPro" id="IPR011049">
    <property type="entry name" value="Serralysin-like_metalloprot_C"/>
</dbReference>
<dbReference type="GO" id="GO:0005509">
    <property type="term" value="F:calcium ion binding"/>
    <property type="evidence" value="ECO:0007669"/>
    <property type="project" value="InterPro"/>
</dbReference>
<dbReference type="NCBIfam" id="TIGR03661">
    <property type="entry name" value="T1SS_VCA0849"/>
    <property type="match status" value="1"/>
</dbReference>
<feature type="compositionally biased region" description="Polar residues" evidence="2">
    <location>
        <begin position="1913"/>
        <end position="1924"/>
    </location>
</feature>
<evidence type="ECO:0000313" key="5">
    <source>
        <dbReference type="Proteomes" id="UP000464262"/>
    </source>
</evidence>
<feature type="compositionally biased region" description="Polar residues" evidence="2">
    <location>
        <begin position="2555"/>
        <end position="2566"/>
    </location>
</feature>
<dbReference type="Pfam" id="PF17892">
    <property type="entry name" value="Cadherin_5"/>
    <property type="match status" value="1"/>
</dbReference>
<dbReference type="Pfam" id="PF00353">
    <property type="entry name" value="HemolysinCabind"/>
    <property type="match status" value="1"/>
</dbReference>
<dbReference type="NCBIfam" id="NF033682">
    <property type="entry name" value="retention_LapA"/>
    <property type="match status" value="1"/>
</dbReference>
<feature type="region of interest" description="Disordered" evidence="2">
    <location>
        <begin position="2873"/>
        <end position="2893"/>
    </location>
</feature>
<accession>A0A7Z2YFU0</accession>
<sequence>MDVQVNSQRVVVVEVEGNVVALSATGQARVISEGDVINVGELIVTPAGASLLLSQGEQVNEIDPNSVASVTDSAVNAVAVGGQISIDPTQQTGFSAGDVVALQQAILEGADPTEILEETAAGDADVAANAGFITIDYAYAEALAQTFFETEGPAREQEIEEDFLGRDIDLIPQAISAALGGGSVNVEVTEGSINRDSYPESTTVSTVIQSGDLPLDPSSFVPEPATLQSLIDELNSDITSSGEPVVFRYDEGSNMIIGEASDGEVLRIEIEAESSAGGDITLSITTTVLQPIDHNPSIGGGMVSISDDTISINLPVIGQDTSGNEIGDPIDITVNVRDGDAPTATPAVINNVESNSATISGDLFEIGSDELQTLVFGPSALDAFEGILSNNQLTVATLSEDGTTLTLTADGADSPLLQIILNTDGSFTFNQFGPIEHPQNEGDTKSFVLPVSATDFDGDSVDTTLTLNVLDGQDPTIESTVPLQLSEANLEDGTNPDSELVSATGAVSSVVGSDNIDHYEVDVNAFNSNGEIRAMGQPVVLGAPIEVTDPITGDVSYIYTASITVDNMTTVDIFEFSIDQNGNYEFILFEALDHIASEGEDTTLDFNIPVYAVDTDNDPSDTVNVMVTVADDTPLVADDVILPVTEPVNPGDSATITHDFLEQEGADGASVISFVYEGDEVSMPFVLDPNVTDFQEFEVEDGTVYIKTSGEVYFEPDRNLGNSENETLNTSITATIVDGDGDTYTPKANIQITDGREPVITEIDDGEDDGNDNILTLFESGLADGTNAGEAAYPISGTGGFTVTVGSDDIAHFELDRDLFNNGDVDNGIAANAVEAFGEVIQLSEPAITNDGETYTYTGQVTVGNSTIDVFTLVLDLGEDGQGSYTFTLLEELDHIDVNATDLDESLSHLFNFQVMAVDSDGDKSAPADLVVEVVDDQPIAAADVTLGVEEPVESGANSTVSHNFITSPDGEPGADTATLTKVDYNFSYQGNTYDGTYTLTDAAGNQTFDIVDAGVDGANLGTVTVNADGTMTFAPNRNLDHSSDTEEFGDFIDPITGTLTATITDGDGDTATSTATIKVGDGQLPVITEINGAGTDDDVVTVFESGLDAGTEAGESGFPVSGSGTFTVQVGSDDVVHFEVDEETFNSTNTVTAFGEVIQLSEPAVSGDDNEIYTYTGFIGEGDDTTDIFTLVLDLSEAEGDHNGQYTFTLLEPVDHVEGDAEKDDAQLFNFAVTAVDSDGDASAPATLTVEVVDDEPIVAADVTLGVEEPVESGANSTVSHNFITSPDGEPGADTATLTKVDYNFSYQGNTYDGTYTLTDAAGNQTFDIVDAGVDGANLGTVTVNADGTMTFAPNRNLDHSSDTEEFGDFIDPITGTLTATITDGDGDTATSTATIKVGDGQLPVITEVNGAGIDDDVVTVFESGLDAGTEAGESGFPVSGSGTFTVQVGSDDVVHFEVDEETFNSTNTVTAFGEVIQLSEPAVSGDDNEIYTYTGFIGEGDDTTDIFTLVLDLSEAEGDHNGQYTFTLLEPVDHVEGDAEKDDAQLFNFAVTAVDSDGDASAPATLTVEVVDDEPIAAADVTLGVEEPVESGANSTVSHNFITSPDGEPGADTATLTKVDYNFSYQGNTYDGTYTLTDAAGNQTFDIVDAGVDGANLGTVTVNADGTMTFAPNRNLDHSSDTEEFGDLIDPITGTLTATITDGDGDTATSTATIKVGDGQLPVITEINGAGTDDDVVTVFESGLDAGTEAGESGFPVSGSGTFTVQVGSDDVVHFEVDEETFNSTNTVTAFGEVIQLSEPAVSGDDNEIYTYTGFIGEGDDTTDIFTLVLDLSEAEGDHNGQYTFTLLEPVDHVEGDAEKDDAQLFNFAVTAVDSDGDASAPATLTVEVVDDEPIAAADVTLGVEEPVESGANSTVSHNFITSPDGEPGADTATLTKVDYNFSYQGNTYDGTYTLTDAAGNQTFDIVDAGVDGANLGTVTVNADGTMTFAPNRNLDHSSDTEEFGDFIDPITGTLTATITDGDGDTATSTATIKVGDGALPTITLIDDGDDLDADNIVTVFESGLDAGTEAGESGFPVSGSGTFTVQVGSDDVVHFEVDEETFNSTNTVTAFGEVIQLSEPAVSGDDNEIYTYTGFIGEGDDTTDIFTLVLDLSDAEGDHNGQYTFTLLEPVDHVEGDAEKDDAQLFNFAVTAVDSDGDASAPATLTVEVVDDEPIAAADVTLGVEEPVESGANSTVSHNFITSPDGEPGADTATLTKVDYNFSYQGNTYDGTYTLTDAAGNQTFDIVDAGVDGANLGTVTVNADGTMTFAPNRNLDHSSDTEEFGDFIDPITGTLTATITDGDGDTATSTATIKVGDGALPTITLIDDGDDLDADNIVTVFESGLDAGTEAGESGFPVSGSGTFTVQVGSDDVVHFEVDEETFNSTNTVTAFGEVIQLSEPAVSGDDNEIYTYTGFIGEGDDTTDIFTLVLDLSDAEGDHNGQYTFTLLEPVDHVEGDAEKDDAQLFNFAVTAVDSDGDASAPATLTVEVVDDEPIAAADVTLGVEEPVESGANSTVSHNFITSPDGEPGADTATLTKVDYNFSYQGNTYDGTYTLTDAAGNQTFDIVDAGVDGANLGTVTVNANGTMTFAPNRNLDHSSDTEEFGDFIDPITGTLTATITDGDGDTATSTATIKVGDGALPTITLIDDGDDLDADNIVTVFESGLDAGTEAGESGFPVSGSGTFTVQVGSDDVVHFEVDEETFNSTNTVTAFGEVIQLSEPAVSGDDNEIYTYTGFIGEGDDTTDIFTLVLDLSDAEGDHNGQYTFTLLEPVDHVEGDAEKDDAQLFNFVVTAVDSDGDASAPATLTVEVVDDEPIAAADVTLGVEEPVESGANSTVSHNFITSPDGEPGADTATLTKVDYNFSYQGNTYDGTYTLTDAAGNQTFDIVDAGVDGANLGTVTVNADGTMTFAPNRNLDHSSDTEEFGDFIDPITGTLTATITDGDGDTATSTATIKVGDGALPTITLIDDGDDLDADNIVTVFESGLDAGTEAGESGFPVSGSGTFTVQVGSDDVVHFEVDEETFNSTNTVTAFGEVIQLSEPAVSGDDNEIYTYTGFIGEGDDTTDIFTLVLDLSDAEGDHNGQYTFTLLEPVDHVEGDAEKDDAQLFNFAVTAVDSDGDASAPATLTVEVVDDEPIAAADVTLGVEEPVESGANSTVSHNFITSPDGEPGADTATLTKVDYNFSYQGNTYDGTYTLTDAAGNQTFDIVDAGVDGANLGTVTVNADGTMTFAPNRNLDHSSDTEEFGDFIDPITGTLTATITDGDGDTATSTATIKVGDGQLPVITEINGAGTDDDVVTVFESGLDAGTEAGESGFPVSGSGTFTVQVGSDDVVHFEVDEETFNSTNTVTAFGEVIQLSEPAVSGDDNEIYTYTGFIGEGDDTTDIFTLVLDLSEAEGDHNGQYTFTLLEPVDHVEGDAEKDDAQLFNFAVTAVDSDGDASAPATLTVEVVDDEPILFDKNISRTEGQNGKTVWMFDDPNIDGDRVETQGADNGVVTSIEAQDEDGRDIQFRLESGDIVDSVDLEGETITVTVIEVVGNQSQDLGQLEISPNGRARFTPEDFVDHSAGDKLQFTVNVTATDADLDTVTEQLNITIKDKKGEISDKGIIGIEDAGRDDTNEFDNLTGLDSEDLDPIKVTLKVELFDIDRGESISEIRLQNLDDHNGTFYYLDGSVLVPLDTNSSSAILNSEDDSIVTSLDGSELTVENLFFVPDRHFATDEDGIDIQVRVTIKDDSDSTYNINSSLNINIQSIADKPEWSQDSIFDYTEAEERAVIEDGENLELSISANSQDTNEPQPETITYRFEFIEGEGNAVLVYSDGTTLDTIVVDEGTPDEVVYYIVDDATRIGDVEVDPVDNFSGTIKLRVVAISEETVNPLSTKETKESDPRDIVIEVTPEADKTKFGVKRVKIFEDGQTDFDYDASDKLFLSNVITGLDSTQDTDSSEALFVRISDISDPTVVLVDTDPSSITVVESSPGIIDYYEIPVSALGDIEVKPLLHSNVDFTFNVQGIVKDSATLSDGTVVTDVRELSENGKTVYVDIKGVADEPVFKIKPNPDGDDTIWMTFEEGEGEDLVKGVETTILENTHAEINFTAISGERLDNESDTSESISLILTGVPEGVTIADEEGSPYDLIYIGDDDNTGLAMYEINIPDLRSDFIYSKGVTITPPESSTENIVISATIVVTENDGHYREFEQEIRVNVAPVIDTAGTYERDVSGLEDQLIDIAWQPVGVDYPDDDEIFTRVEIGNIPDDVQVFVDGELVVVVDGTIVFEPSDGQTEQEFAAEFLNTSLQLLPGSDSTDDFQLTTLLTVKEYDAEYIDDLSPGEGVAEGDTVSGVINVSISPVVESEGDLYIVNQNRQEIGDVTDAQSDLIFNFVVNRFGDADPDDIGIDDNNDDNDTDSQVDFIVFGTEGQANKIVPVEVDPDWDDQETPEERAEREYIESIIIDLKPEVYLGLESKDDLNDLTDEQQDRLNDFLDQFKFDGAINLGLGIWMVVDTTDDASNQFGFSLSIPDGLQHGEEERTSGNNRWTFGVTGLAVDDGELDEGERGEDIREIDVTIVASASPAGGSGGGTVPDTVAAEIIVEDDGVVVGQEDTSIDIAAALMGQGSNVLSVSGDDSSGDDITVILDPSSVPGGFNVPEDSGLLYNYVEDVYFFTASIDDMGNIINVPEATLAFAEDLAGDFLLPIKVITTDSQSGDTSIAQLEVPVALAPLVDVESSDQPEDNNLTPQLGIVVKATYGLDSDKQPTDNELEQVVLTDGNAYEDGLVELDLSLSFADSSTSTDEGLETVNTVTLTLASADVGTFANADGESLGTSLVLPNADYPDANAALSSIFFKPAADYPALDNQVQIDISGTIQDLAKFDQTDAEALFGDTNLVEIDGVQYIAVEQPFNGSVSFEVTPVVDPVVISGSEVSGDEDTWISLGQDGSGLSITLGDLDALNDDSDNSEEFISVKITNVPDDFLVQSISSDYVVKNNGGGEWSIRLNDPTVGDLDLDKIQIKPAEQFSGDVNLGVSVFVREKITQEPEEFSSSITLKVNPIGDVIDADIETSTLEVNEGEDVVVELNASVVDNVESLGDNLPSYEENAPEQIRLTVSGVPLGASITVGSQTMIQDSDLEPFVFDVESTSLASLVFNSGDNDNTNWSGELTVSLQTVDTGLDDTVSFGDAITEVVTINVIPVNDTPTTSNVVLDDIEEDSGSFEITAAQLLSTTSDIETESANLTVSSLVLVDDSVGVLNDLGGGVWTFAPAENYYGSVELAYSISDDGATNANDDVITIDGAATFNVIAINDAPTIDTDSVTSTIDDAVAQKIEGISIADVDYAAAYIDDDITVTLTVNDGVLSINPASPEGVTVSPIVDGIELVGSPSDINAILSDVSNSNGIFVDASSVDASNIELTINVNDGGVYYENAAGMALSSEQKLDIAVNQVNDAPTLTLDPASSYARNIYASRNVATQGIALIGLVAMLVDSNEVLSLEISVNDDSGQPDSTSVISTDNTDVSLSQNGNVWTVTANDPAVFDGLNDLQISGLGDGDNTVSVVAVSKESDGSEARSTAEIISIGVGPGNFNQQGETDDVWILGPNDGETLVGGSGDDVIEGSDGDDVLIGGLGSDILTGGDGADTFKWDTVSNDSVDVIKDFSVADSDVIDLTDVVDFQDGETIDDVLSHITASVDNGNITLEINSGGPESQTIVVENVESQVDLSAIDLNGPTASDEIVTKLISDNIIQYNM</sequence>
<proteinExistence type="predicted"/>
<feature type="compositionally biased region" description="Polar residues" evidence="2">
    <location>
        <begin position="2234"/>
        <end position="2245"/>
    </location>
</feature>
<feature type="compositionally biased region" description="Polar residues" evidence="2">
    <location>
        <begin position="2876"/>
        <end position="2887"/>
    </location>
</feature>
<name>A0A7Z2YFU0_9VIBR</name>
<feature type="compositionally biased region" description="Polar residues" evidence="2">
    <location>
        <begin position="3197"/>
        <end position="3208"/>
    </location>
</feature>
<dbReference type="SUPFAM" id="SSF51120">
    <property type="entry name" value="beta-Roll"/>
    <property type="match status" value="1"/>
</dbReference>
<keyword evidence="5" id="KW-1185">Reference proteome</keyword>
<dbReference type="InterPro" id="IPR041690">
    <property type="entry name" value="Cadherin_5"/>
</dbReference>
<evidence type="ECO:0000259" key="3">
    <source>
        <dbReference type="Pfam" id="PF17892"/>
    </source>
</evidence>
<gene>
    <name evidence="4" type="ORF">GT360_20385</name>
</gene>
<dbReference type="KEGG" id="vas:GT360_20385"/>
<organism evidence="4 5">
    <name type="scientific">Vibrio astriarenae</name>
    <dbReference type="NCBI Taxonomy" id="1481923"/>
    <lineage>
        <taxon>Bacteria</taxon>
        <taxon>Pseudomonadati</taxon>
        <taxon>Pseudomonadota</taxon>
        <taxon>Gammaproteobacteria</taxon>
        <taxon>Vibrionales</taxon>
        <taxon>Vibrionaceae</taxon>
        <taxon>Vibrio</taxon>
    </lineage>
</organism>
<dbReference type="InterPro" id="IPR047777">
    <property type="entry name" value="LapA-like_RM"/>
</dbReference>
<feature type="region of interest" description="Disordered" evidence="2">
    <location>
        <begin position="2231"/>
        <end position="2251"/>
    </location>
</feature>
<feature type="domain" description="Cadherin-like" evidence="3">
    <location>
        <begin position="5229"/>
        <end position="5323"/>
    </location>
</feature>
<dbReference type="InterPro" id="IPR019960">
    <property type="entry name" value="T1SS_VCA0849"/>
</dbReference>
<dbReference type="PROSITE" id="PS00330">
    <property type="entry name" value="HEMOLYSIN_CALCIUM"/>
    <property type="match status" value="2"/>
</dbReference>
<feature type="region of interest" description="Disordered" evidence="2">
    <location>
        <begin position="3194"/>
        <end position="3214"/>
    </location>
</feature>
<feature type="region of interest" description="Disordered" evidence="2">
    <location>
        <begin position="1591"/>
        <end position="1611"/>
    </location>
</feature>
<protein>
    <submittedName>
        <fullName evidence="4">Retention module-containing protein</fullName>
    </submittedName>
</protein>
<dbReference type="InterPro" id="IPR001343">
    <property type="entry name" value="Hemolysn_Ca-bd"/>
</dbReference>
<dbReference type="NCBIfam" id="TIGR03660">
    <property type="entry name" value="T1SS_rpt_143"/>
    <property type="match status" value="10"/>
</dbReference>
<feature type="compositionally biased region" description="Polar residues" evidence="2">
    <location>
        <begin position="1275"/>
        <end position="1286"/>
    </location>
</feature>
<feature type="compositionally biased region" description="Polar residues" evidence="2">
    <location>
        <begin position="956"/>
        <end position="967"/>
    </location>
</feature>
<feature type="compositionally biased region" description="Polar residues" evidence="2">
    <location>
        <begin position="1594"/>
        <end position="1605"/>
    </location>
</feature>
<evidence type="ECO:0000256" key="2">
    <source>
        <dbReference type="SAM" id="MobiDB-lite"/>
    </source>
</evidence>
<dbReference type="Proteomes" id="UP000464262">
    <property type="component" value="Chromosome 2"/>
</dbReference>
<reference evidence="4 5" key="1">
    <citation type="submission" date="2020-01" db="EMBL/GenBank/DDBJ databases">
        <title>Whole genome and functional gene identification of agarase of Vibrio HN897.</title>
        <authorList>
            <person name="Liu Y."/>
            <person name="Zhao Z."/>
        </authorList>
    </citation>
    <scope>NUCLEOTIDE SEQUENCE [LARGE SCALE GENOMIC DNA]</scope>
    <source>
        <strain evidence="4 5">HN897</strain>
    </source>
</reference>
<feature type="region of interest" description="Disordered" evidence="2">
    <location>
        <begin position="1272"/>
        <end position="1292"/>
    </location>
</feature>
<evidence type="ECO:0000256" key="1">
    <source>
        <dbReference type="ARBA" id="ARBA00022837"/>
    </source>
</evidence>
<dbReference type="EMBL" id="CP047476">
    <property type="protein sequence ID" value="QIA65867.1"/>
    <property type="molecule type" value="Genomic_DNA"/>
</dbReference>
<feature type="region of interest" description="Disordered" evidence="2">
    <location>
        <begin position="953"/>
        <end position="973"/>
    </location>
</feature>
<evidence type="ECO:0000313" key="4">
    <source>
        <dbReference type="EMBL" id="QIA65867.1"/>
    </source>
</evidence>
<dbReference type="RefSeq" id="WP_164650763.1">
    <property type="nucleotide sequence ID" value="NZ_CP047476.1"/>
</dbReference>
<feature type="region of interest" description="Disordered" evidence="2">
    <location>
        <begin position="1910"/>
        <end position="1930"/>
    </location>
</feature>
<keyword evidence="1" id="KW-0106">Calcium</keyword>
<dbReference type="InterPro" id="IPR019959">
    <property type="entry name" value="T1SS-143_rpt-cont_dom"/>
</dbReference>